<evidence type="ECO:0000313" key="13">
    <source>
        <dbReference type="Proteomes" id="UP000199421"/>
    </source>
</evidence>
<evidence type="ECO:0000256" key="6">
    <source>
        <dbReference type="ARBA" id="ARBA00023136"/>
    </source>
</evidence>
<evidence type="ECO:0000313" key="12">
    <source>
        <dbReference type="EMBL" id="SEL94522.1"/>
    </source>
</evidence>
<keyword evidence="4 8" id="KW-0812">Transmembrane</keyword>
<evidence type="ECO:0000256" key="8">
    <source>
        <dbReference type="PROSITE-ProRule" id="PRU01360"/>
    </source>
</evidence>
<keyword evidence="5 9" id="KW-0798">TonB box</keyword>
<evidence type="ECO:0000256" key="4">
    <source>
        <dbReference type="ARBA" id="ARBA00022692"/>
    </source>
</evidence>
<dbReference type="InterPro" id="IPR023997">
    <property type="entry name" value="TonB-dep_OMP_SusC/RagA_CS"/>
</dbReference>
<dbReference type="InterPro" id="IPR012910">
    <property type="entry name" value="Plug_dom"/>
</dbReference>
<dbReference type="NCBIfam" id="TIGR04056">
    <property type="entry name" value="OMP_RagA_SusC"/>
    <property type="match status" value="1"/>
</dbReference>
<evidence type="ECO:0000256" key="1">
    <source>
        <dbReference type="ARBA" id="ARBA00004571"/>
    </source>
</evidence>
<keyword evidence="7 8" id="KW-0998">Cell outer membrane</keyword>
<dbReference type="InterPro" id="IPR023996">
    <property type="entry name" value="TonB-dep_OMP_SusC/RagA"/>
</dbReference>
<dbReference type="SUPFAM" id="SSF49464">
    <property type="entry name" value="Carboxypeptidase regulatory domain-like"/>
    <property type="match status" value="1"/>
</dbReference>
<keyword evidence="2 8" id="KW-0813">Transport</keyword>
<dbReference type="NCBIfam" id="TIGR04057">
    <property type="entry name" value="SusC_RagA_signa"/>
    <property type="match status" value="1"/>
</dbReference>
<evidence type="ECO:0000256" key="2">
    <source>
        <dbReference type="ARBA" id="ARBA00022448"/>
    </source>
</evidence>
<dbReference type="Gene3D" id="2.40.170.20">
    <property type="entry name" value="TonB-dependent receptor, beta-barrel domain"/>
    <property type="match status" value="1"/>
</dbReference>
<evidence type="ECO:0000256" key="5">
    <source>
        <dbReference type="ARBA" id="ARBA00023077"/>
    </source>
</evidence>
<protein>
    <submittedName>
        <fullName evidence="12">TonB-linked outer membrane protein, SusC/RagA family</fullName>
    </submittedName>
</protein>
<proteinExistence type="inferred from homology"/>
<keyword evidence="6 8" id="KW-0472">Membrane</keyword>
<dbReference type="AlphaFoldDB" id="A0A1H7UBT6"/>
<evidence type="ECO:0000259" key="10">
    <source>
        <dbReference type="Pfam" id="PF00593"/>
    </source>
</evidence>
<organism evidence="12 13">
    <name type="scientific">Olivibacter domesticus</name>
    <name type="common">Pseudosphingobacterium domesticum</name>
    <dbReference type="NCBI Taxonomy" id="407022"/>
    <lineage>
        <taxon>Bacteria</taxon>
        <taxon>Pseudomonadati</taxon>
        <taxon>Bacteroidota</taxon>
        <taxon>Sphingobacteriia</taxon>
        <taxon>Sphingobacteriales</taxon>
        <taxon>Sphingobacteriaceae</taxon>
        <taxon>Olivibacter</taxon>
    </lineage>
</organism>
<accession>A0A1H7UBT6</accession>
<dbReference type="InterPro" id="IPR008969">
    <property type="entry name" value="CarboxyPept-like_regulatory"/>
</dbReference>
<dbReference type="Gene3D" id="2.170.130.10">
    <property type="entry name" value="TonB-dependent receptor, plug domain"/>
    <property type="match status" value="1"/>
</dbReference>
<keyword evidence="3 8" id="KW-1134">Transmembrane beta strand</keyword>
<gene>
    <name evidence="12" type="ORF">SAMN05661044_03825</name>
</gene>
<dbReference type="InterPro" id="IPR039426">
    <property type="entry name" value="TonB-dep_rcpt-like"/>
</dbReference>
<dbReference type="Pfam" id="PF00593">
    <property type="entry name" value="TonB_dep_Rec_b-barrel"/>
    <property type="match status" value="1"/>
</dbReference>
<dbReference type="EMBL" id="FOAF01000005">
    <property type="protein sequence ID" value="SEL94522.1"/>
    <property type="molecule type" value="Genomic_DNA"/>
</dbReference>
<feature type="domain" description="TonB-dependent receptor-like beta-barrel" evidence="10">
    <location>
        <begin position="509"/>
        <end position="1105"/>
    </location>
</feature>
<comment type="subcellular location">
    <subcellularLocation>
        <location evidence="1 8">Cell outer membrane</location>
        <topology evidence="1 8">Multi-pass membrane protein</topology>
    </subcellularLocation>
</comment>
<sequence length="1150" mass="126291">MQMYKKKLACLICADYSVLFRLFIMLKVTLLLLALTVSQAGASVFAQNATIKANNVSLKDVFAALRQQTGYHFLYLEEDLKLAKPVSLRSINTPIETILDYCFHEQELTYKIRENRVLIERKVDPHGDKLKNAIELQREITGRVTDQAGMPLEGATVKVKGTTVVTKTNKEGNYRVTAEREDVLVFTIVGYELLELSINNSSTVNAIMQESVSNLNEVVVVGYGTMKRSDLTGSIATVDGKDIEKQAVTTLDQGLQGLASGVQVSQNSGVPGGGVSVRIRGISSLGNNDPLYVIDGFPTSRNALQNLNPNDVESIEVLKDASATAIYGTRATNGVVIVSTKRGAAGGTIINFDSYWGIQQRPNEYEMASAGAFADLAVQVGDAEGEVVLDEWRNPGSFPSINWQDEIFRKALQQSYNLSLTGGNDQTQSSLSFGYFNQNGIVKASNFKRYSIRANIDHRIGTKVKVGTSMAASLSQKIQLLNSETANEGSLKQIIELQPILTAGGTNGSVKLNGNYGYWPFSDAVPNTMDNPIARIETFDQDNKVNRIINTTFAEWKILPALTYKINLGIDYIQNNGFSFTPSYNRGRSSNTAAIYSQYQNVRTDYLIENTLTYEKQFGQAHDLTLLAGQSGQEWTYRWLSGNASDFVSNELRNLQDGIFRNAAGSQVTQSIASYFARVNYKLLDTYILTGTIRRDGSSNFGPNNKFGTFPSASLAWRVSEESFLSGAKWLHDFKIRGSWGQTGNQDINPFSYLVTWSAINNSYIFGNDPTVNLGIAPTGLSNPDLKWETSTQSDIGFDASLFDGRITLVADYYNRKSEDILLNIPLPSTSGTTSAFRNAGTIQNNGFEVTLGYQDVDGDFQWSVNANVTTVNNKVMSLGGGGAIFNASTLAIPAFGQFDNFTITKEGGEIGAFYGWKTDGIFQNQQEVANHAFQSGQTVAGDRRFIDIAGPLDENGNPTGPDGVINDLDRTIIGSPIPDAFMGINFEASYKNFDFSVFFNGSFGNDILNYSKNVLENIGFDKSVGFTNISTNYYQNRWHGEGTSNTMARATVDDFNQNGRVSDHFVEDGSFIRLKNIQIGYTLPQHITHNLRIKRARIYISGQNLLTFTGYSGLDPEIGSLGNEITTTGIDVGSYPLPKIILCGLNVTF</sequence>
<dbReference type="Pfam" id="PF13715">
    <property type="entry name" value="CarbopepD_reg_2"/>
    <property type="match status" value="1"/>
</dbReference>
<dbReference type="Gene3D" id="2.60.40.1120">
    <property type="entry name" value="Carboxypeptidase-like, regulatory domain"/>
    <property type="match status" value="1"/>
</dbReference>
<evidence type="ECO:0000256" key="9">
    <source>
        <dbReference type="RuleBase" id="RU003357"/>
    </source>
</evidence>
<dbReference type="InterPro" id="IPR037066">
    <property type="entry name" value="Plug_dom_sf"/>
</dbReference>
<dbReference type="FunFam" id="2.170.130.10:FF:000008">
    <property type="entry name" value="SusC/RagA family TonB-linked outer membrane protein"/>
    <property type="match status" value="1"/>
</dbReference>
<comment type="similarity">
    <text evidence="8 9">Belongs to the TonB-dependent receptor family.</text>
</comment>
<name>A0A1H7UBT6_OLID1</name>
<dbReference type="InterPro" id="IPR000531">
    <property type="entry name" value="Beta-barrel_TonB"/>
</dbReference>
<dbReference type="Pfam" id="PF07715">
    <property type="entry name" value="Plug"/>
    <property type="match status" value="1"/>
</dbReference>
<dbReference type="Proteomes" id="UP000199421">
    <property type="component" value="Unassembled WGS sequence"/>
</dbReference>
<evidence type="ECO:0000259" key="11">
    <source>
        <dbReference type="Pfam" id="PF07715"/>
    </source>
</evidence>
<dbReference type="PROSITE" id="PS52016">
    <property type="entry name" value="TONB_DEPENDENT_REC_3"/>
    <property type="match status" value="1"/>
</dbReference>
<dbReference type="InterPro" id="IPR036942">
    <property type="entry name" value="Beta-barrel_TonB_sf"/>
</dbReference>
<evidence type="ECO:0000256" key="3">
    <source>
        <dbReference type="ARBA" id="ARBA00022452"/>
    </source>
</evidence>
<dbReference type="GO" id="GO:0009279">
    <property type="term" value="C:cell outer membrane"/>
    <property type="evidence" value="ECO:0007669"/>
    <property type="project" value="UniProtKB-SubCell"/>
</dbReference>
<keyword evidence="13" id="KW-1185">Reference proteome</keyword>
<reference evidence="13" key="1">
    <citation type="submission" date="2016-10" db="EMBL/GenBank/DDBJ databases">
        <authorList>
            <person name="Varghese N."/>
            <person name="Submissions S."/>
        </authorList>
    </citation>
    <scope>NUCLEOTIDE SEQUENCE [LARGE SCALE GENOMIC DNA]</scope>
    <source>
        <strain evidence="13">DSM 18733</strain>
    </source>
</reference>
<evidence type="ECO:0000256" key="7">
    <source>
        <dbReference type="ARBA" id="ARBA00023237"/>
    </source>
</evidence>
<feature type="domain" description="TonB-dependent receptor plug" evidence="11">
    <location>
        <begin position="228"/>
        <end position="335"/>
    </location>
</feature>
<dbReference type="SUPFAM" id="SSF56935">
    <property type="entry name" value="Porins"/>
    <property type="match status" value="1"/>
</dbReference>
<dbReference type="STRING" id="407022.SAMN05661044_03825"/>